<accession>A0A0F8XYZ2</accession>
<organism evidence="1">
    <name type="scientific">marine sediment metagenome</name>
    <dbReference type="NCBI Taxonomy" id="412755"/>
    <lineage>
        <taxon>unclassified sequences</taxon>
        <taxon>metagenomes</taxon>
        <taxon>ecological metagenomes</taxon>
    </lineage>
</organism>
<reference evidence="1" key="1">
    <citation type="journal article" date="2015" name="Nature">
        <title>Complex archaea that bridge the gap between prokaryotes and eukaryotes.</title>
        <authorList>
            <person name="Spang A."/>
            <person name="Saw J.H."/>
            <person name="Jorgensen S.L."/>
            <person name="Zaremba-Niedzwiedzka K."/>
            <person name="Martijn J."/>
            <person name="Lind A.E."/>
            <person name="van Eijk R."/>
            <person name="Schleper C."/>
            <person name="Guy L."/>
            <person name="Ettema T.J."/>
        </authorList>
    </citation>
    <scope>NUCLEOTIDE SEQUENCE</scope>
</reference>
<protein>
    <submittedName>
        <fullName evidence="1">Uncharacterized protein</fullName>
    </submittedName>
</protein>
<name>A0A0F8XYZ2_9ZZZZ</name>
<proteinExistence type="predicted"/>
<dbReference type="EMBL" id="LAZR01056376">
    <property type="protein sequence ID" value="KKK74317.1"/>
    <property type="molecule type" value="Genomic_DNA"/>
</dbReference>
<evidence type="ECO:0000313" key="1">
    <source>
        <dbReference type="EMBL" id="KKK74317.1"/>
    </source>
</evidence>
<comment type="caution">
    <text evidence="1">The sequence shown here is derived from an EMBL/GenBank/DDBJ whole genome shotgun (WGS) entry which is preliminary data.</text>
</comment>
<sequence>MADKTLLFAGTYDNLDNAWAVPTTVLKGSGTGVAATTSCFFSGPGGCHITDVYYIARDLTFTDPAGEVHIGLRIRTSVDGGATLVTVDPTPIWATNDCPRIWDDTNNDTGDFALDVPVKAFPYIGAGKGGFIGPTEVGPIFLPTNAHVLIEVAPVLDQALVDMTGTGELDSFDVLVFGQYRTHSRV</sequence>
<dbReference type="AlphaFoldDB" id="A0A0F8XYZ2"/>
<gene>
    <name evidence="1" type="ORF">LCGC14_2884980</name>
</gene>